<dbReference type="SUPFAM" id="SSF55729">
    <property type="entry name" value="Acyl-CoA N-acyltransferases (Nat)"/>
    <property type="match status" value="1"/>
</dbReference>
<keyword evidence="2" id="KW-0012">Acyltransferase</keyword>
<name>A0ABY8WD30_9ACTN</name>
<dbReference type="Gene3D" id="3.40.630.30">
    <property type="match status" value="1"/>
</dbReference>
<dbReference type="InterPro" id="IPR016181">
    <property type="entry name" value="Acyl_CoA_acyltransferase"/>
</dbReference>
<gene>
    <name evidence="2" type="ORF">ACTOB_007370</name>
</gene>
<keyword evidence="2" id="KW-0808">Transferase</keyword>
<organism evidence="2 3">
    <name type="scientific">Actinoplanes oblitus</name>
    <dbReference type="NCBI Taxonomy" id="3040509"/>
    <lineage>
        <taxon>Bacteria</taxon>
        <taxon>Bacillati</taxon>
        <taxon>Actinomycetota</taxon>
        <taxon>Actinomycetes</taxon>
        <taxon>Micromonosporales</taxon>
        <taxon>Micromonosporaceae</taxon>
        <taxon>Actinoplanes</taxon>
    </lineage>
</organism>
<evidence type="ECO:0000313" key="3">
    <source>
        <dbReference type="Proteomes" id="UP001240150"/>
    </source>
</evidence>
<dbReference type="Pfam" id="PF13673">
    <property type="entry name" value="Acetyltransf_10"/>
    <property type="match status" value="1"/>
</dbReference>
<protein>
    <submittedName>
        <fullName evidence="2">GNAT family N-acetyltransferase</fullName>
        <ecNumber evidence="2">2.3.1.-</ecNumber>
    </submittedName>
</protein>
<dbReference type="InterPro" id="IPR000182">
    <property type="entry name" value="GNAT_dom"/>
</dbReference>
<dbReference type="EMBL" id="CP126980">
    <property type="protein sequence ID" value="WIM95282.1"/>
    <property type="molecule type" value="Genomic_DNA"/>
</dbReference>
<dbReference type="RefSeq" id="WP_284916583.1">
    <property type="nucleotide sequence ID" value="NZ_CP126980.1"/>
</dbReference>
<evidence type="ECO:0000313" key="2">
    <source>
        <dbReference type="EMBL" id="WIM95282.1"/>
    </source>
</evidence>
<accession>A0ABY8WD30</accession>
<evidence type="ECO:0000259" key="1">
    <source>
        <dbReference type="PROSITE" id="PS51186"/>
    </source>
</evidence>
<dbReference type="PROSITE" id="PS51186">
    <property type="entry name" value="GNAT"/>
    <property type="match status" value="1"/>
</dbReference>
<dbReference type="Proteomes" id="UP001240150">
    <property type="component" value="Chromosome"/>
</dbReference>
<keyword evidence="3" id="KW-1185">Reference proteome</keyword>
<feature type="domain" description="N-acetyltransferase" evidence="1">
    <location>
        <begin position="12"/>
        <end position="148"/>
    </location>
</feature>
<reference evidence="2 3" key="1">
    <citation type="submission" date="2023-06" db="EMBL/GenBank/DDBJ databases">
        <authorList>
            <person name="Yushchuk O."/>
            <person name="Binda E."/>
            <person name="Ruckert-Reed C."/>
            <person name="Fedorenko V."/>
            <person name="Kalinowski J."/>
            <person name="Marinelli F."/>
        </authorList>
    </citation>
    <scope>NUCLEOTIDE SEQUENCE [LARGE SCALE GENOMIC DNA]</scope>
    <source>
        <strain evidence="2 3">NRRL 3884</strain>
    </source>
</reference>
<proteinExistence type="predicted"/>
<dbReference type="EC" id="2.3.1.-" evidence="2"/>
<dbReference type="GO" id="GO:0016746">
    <property type="term" value="F:acyltransferase activity"/>
    <property type="evidence" value="ECO:0007669"/>
    <property type="project" value="UniProtKB-KW"/>
</dbReference>
<sequence length="148" mass="16958">MHPLPHDEFRVASFRDLPSTTLYDILRLRSEVFVVEQECAYLDLDGRDTEPGTRHLWFSHDREIRAYLRILDDHGTERIGRVVTARSARGAGLAGRLMEHALEIVGHRPAVLDAQSYLVSFYRKYGFEPAGPEYVEDGIPHVPMAREI</sequence>